<proteinExistence type="predicted"/>
<evidence type="ECO:0000313" key="2">
    <source>
        <dbReference type="EMBL" id="AGC71153.1"/>
    </source>
</evidence>
<feature type="region of interest" description="Disordered" evidence="1">
    <location>
        <begin position="1"/>
        <end position="38"/>
    </location>
</feature>
<feature type="compositionally biased region" description="Basic residues" evidence="1">
    <location>
        <begin position="27"/>
        <end position="38"/>
    </location>
</feature>
<name>L7VVS6_9BACT</name>
<organism evidence="2">
    <name type="scientific">uncultured bacterium A1Q1_fos_600</name>
    <dbReference type="NCBI Taxonomy" id="1256587"/>
    <lineage>
        <taxon>Bacteria</taxon>
        <taxon>environmental samples</taxon>
    </lineage>
</organism>
<accession>L7VVS6</accession>
<evidence type="ECO:0000256" key="1">
    <source>
        <dbReference type="SAM" id="MobiDB-lite"/>
    </source>
</evidence>
<dbReference type="EMBL" id="JX649864">
    <property type="protein sequence ID" value="AGC71153.1"/>
    <property type="molecule type" value="Genomic_DNA"/>
</dbReference>
<sequence length="38" mass="4382">MHVNECGRSASKQAIETRLAPYARTPIRLRRPQRSMAE</sequence>
<dbReference type="AlphaFoldDB" id="L7VVS6"/>
<reference evidence="2" key="1">
    <citation type="submission" date="2012-09" db="EMBL/GenBank/DDBJ databases">
        <title>Metagenomic Characterization of a Microbial Community in Wastewater Detects High Levels of Antibiotic Resistance.</title>
        <authorList>
            <person name="Abrams M."/>
            <person name="Caldwell A."/>
            <person name="Vandaei E."/>
            <person name="Lee W."/>
            <person name="Perrott J."/>
            <person name="Khan S.Y."/>
            <person name="Ta J."/>
            <person name="Romero D."/>
            <person name="Nguyen V."/>
            <person name="Pourmand N."/>
            <person name="Ouverney C.C."/>
        </authorList>
    </citation>
    <scope>NUCLEOTIDE SEQUENCE</scope>
</reference>
<protein>
    <submittedName>
        <fullName evidence="2">Uncharacterized protein</fullName>
    </submittedName>
</protein>